<dbReference type="AlphaFoldDB" id="A0A1I6SU18"/>
<dbReference type="RefSeq" id="WP_093418887.1">
    <property type="nucleotide sequence ID" value="NZ_FOZX01000005.1"/>
</dbReference>
<gene>
    <name evidence="3" type="ORF">SAMN05660874_03424</name>
</gene>
<feature type="domain" description="DUF397" evidence="2">
    <location>
        <begin position="9"/>
        <end position="61"/>
    </location>
</feature>
<evidence type="ECO:0000313" key="3">
    <source>
        <dbReference type="EMBL" id="SFS80455.1"/>
    </source>
</evidence>
<feature type="compositionally biased region" description="Polar residues" evidence="1">
    <location>
        <begin position="10"/>
        <end position="19"/>
    </location>
</feature>
<evidence type="ECO:0000256" key="1">
    <source>
        <dbReference type="SAM" id="MobiDB-lite"/>
    </source>
</evidence>
<dbReference type="InterPro" id="IPR007278">
    <property type="entry name" value="DUF397"/>
</dbReference>
<dbReference type="Pfam" id="PF04149">
    <property type="entry name" value="DUF397"/>
    <property type="match status" value="1"/>
</dbReference>
<name>A0A1I6SU18_9PSEU</name>
<accession>A0A1I6SU18</accession>
<proteinExistence type="predicted"/>
<protein>
    <recommendedName>
        <fullName evidence="2">DUF397 domain-containing protein</fullName>
    </recommendedName>
</protein>
<sequence>MTSPHKPDNWRTSTRSQNGEACVEIGRLPHGQAAVRDTKDRQQGFFTATAAQWRDFVHAVKTDRFSA</sequence>
<organism evidence="3 4">
    <name type="scientific">Saccharopolyspora flava</name>
    <dbReference type="NCBI Taxonomy" id="95161"/>
    <lineage>
        <taxon>Bacteria</taxon>
        <taxon>Bacillati</taxon>
        <taxon>Actinomycetota</taxon>
        <taxon>Actinomycetes</taxon>
        <taxon>Pseudonocardiales</taxon>
        <taxon>Pseudonocardiaceae</taxon>
        <taxon>Saccharopolyspora</taxon>
    </lineage>
</organism>
<reference evidence="4" key="1">
    <citation type="submission" date="2016-10" db="EMBL/GenBank/DDBJ databases">
        <authorList>
            <person name="Varghese N."/>
            <person name="Submissions S."/>
        </authorList>
    </citation>
    <scope>NUCLEOTIDE SEQUENCE [LARGE SCALE GENOMIC DNA]</scope>
    <source>
        <strain evidence="4">DSM 44771</strain>
    </source>
</reference>
<dbReference type="Proteomes" id="UP000198852">
    <property type="component" value="Unassembled WGS sequence"/>
</dbReference>
<evidence type="ECO:0000259" key="2">
    <source>
        <dbReference type="Pfam" id="PF04149"/>
    </source>
</evidence>
<evidence type="ECO:0000313" key="4">
    <source>
        <dbReference type="Proteomes" id="UP000198852"/>
    </source>
</evidence>
<feature type="region of interest" description="Disordered" evidence="1">
    <location>
        <begin position="1"/>
        <end position="20"/>
    </location>
</feature>
<dbReference type="EMBL" id="FOZX01000005">
    <property type="protein sequence ID" value="SFS80455.1"/>
    <property type="molecule type" value="Genomic_DNA"/>
</dbReference>
<keyword evidence="4" id="KW-1185">Reference proteome</keyword>
<dbReference type="OrthoDB" id="4330022at2"/>